<keyword evidence="1" id="KW-0863">Zinc-finger</keyword>
<keyword evidence="1" id="KW-0862">Zinc</keyword>
<dbReference type="OrthoDB" id="6766195at2759"/>
<dbReference type="Proteomes" id="UP001153636">
    <property type="component" value="Chromosome 5"/>
</dbReference>
<feature type="compositionally biased region" description="Polar residues" evidence="2">
    <location>
        <begin position="1"/>
        <end position="11"/>
    </location>
</feature>
<dbReference type="PROSITE" id="PS50158">
    <property type="entry name" value="ZF_CCHC"/>
    <property type="match status" value="1"/>
</dbReference>
<gene>
    <name evidence="4" type="ORF">PSYICH_LOCUS11423</name>
</gene>
<feature type="domain" description="CCHC-type" evidence="3">
    <location>
        <begin position="290"/>
        <end position="305"/>
    </location>
</feature>
<evidence type="ECO:0000313" key="5">
    <source>
        <dbReference type="Proteomes" id="UP001153636"/>
    </source>
</evidence>
<sequence>MEDENCANSALPNAVLDSDGGVASPSVDPNPELLKGTVQWQETLINLMAAQQQQIAELTKQTKIAMMSSSSSQATPNLLVVDGSNTQASTSNYTFKLTSYDPDNSAYAIHEWLEDATKLKDELTVSDNLMIAKAGETLKNRGNRYCCEWRPIRRTWENLCADLITAFPDKETTGVRAFKAATLRSRDCDSLCDYGNQKFRSIHRFYENFPWDKILSMIEFGLDHAEARASLHIQQPQSDREVMTILSEFDARRIAKRPLEVEETSTRKHHLGARRDVDHEGPKKLFKGSCYSCGRQGHRHTMCRNKQENPKEIQQNISGSLKIPPCNHCKKIGHNESNCWYKNGKPKKTFLLKK</sequence>
<name>A0A9P0D6W8_9CUCU</name>
<reference evidence="4" key="1">
    <citation type="submission" date="2022-01" db="EMBL/GenBank/DDBJ databases">
        <authorList>
            <person name="King R."/>
        </authorList>
    </citation>
    <scope>NUCLEOTIDE SEQUENCE</scope>
</reference>
<organism evidence="4 5">
    <name type="scientific">Psylliodes chrysocephalus</name>
    <dbReference type="NCBI Taxonomy" id="3402493"/>
    <lineage>
        <taxon>Eukaryota</taxon>
        <taxon>Metazoa</taxon>
        <taxon>Ecdysozoa</taxon>
        <taxon>Arthropoda</taxon>
        <taxon>Hexapoda</taxon>
        <taxon>Insecta</taxon>
        <taxon>Pterygota</taxon>
        <taxon>Neoptera</taxon>
        <taxon>Endopterygota</taxon>
        <taxon>Coleoptera</taxon>
        <taxon>Polyphaga</taxon>
        <taxon>Cucujiformia</taxon>
        <taxon>Chrysomeloidea</taxon>
        <taxon>Chrysomelidae</taxon>
        <taxon>Galerucinae</taxon>
        <taxon>Alticini</taxon>
        <taxon>Psylliodes</taxon>
    </lineage>
</organism>
<dbReference type="Gene3D" id="4.10.60.10">
    <property type="entry name" value="Zinc finger, CCHC-type"/>
    <property type="match status" value="1"/>
</dbReference>
<feature type="region of interest" description="Disordered" evidence="2">
    <location>
        <begin position="1"/>
        <end position="30"/>
    </location>
</feature>
<dbReference type="SUPFAM" id="SSF57756">
    <property type="entry name" value="Retrovirus zinc finger-like domains"/>
    <property type="match status" value="1"/>
</dbReference>
<dbReference type="SMART" id="SM00343">
    <property type="entry name" value="ZnF_C2HC"/>
    <property type="match status" value="2"/>
</dbReference>
<evidence type="ECO:0000259" key="3">
    <source>
        <dbReference type="PROSITE" id="PS50158"/>
    </source>
</evidence>
<accession>A0A9P0D6W8</accession>
<dbReference type="GO" id="GO:0003676">
    <property type="term" value="F:nucleic acid binding"/>
    <property type="evidence" value="ECO:0007669"/>
    <property type="project" value="InterPro"/>
</dbReference>
<dbReference type="AlphaFoldDB" id="A0A9P0D6W8"/>
<dbReference type="GO" id="GO:0008270">
    <property type="term" value="F:zinc ion binding"/>
    <property type="evidence" value="ECO:0007669"/>
    <property type="project" value="UniProtKB-KW"/>
</dbReference>
<protein>
    <recommendedName>
        <fullName evidence="3">CCHC-type domain-containing protein</fullName>
    </recommendedName>
</protein>
<dbReference type="EMBL" id="OV651817">
    <property type="protein sequence ID" value="CAH1111347.1"/>
    <property type="molecule type" value="Genomic_DNA"/>
</dbReference>
<dbReference type="InterPro" id="IPR001878">
    <property type="entry name" value="Znf_CCHC"/>
</dbReference>
<evidence type="ECO:0000313" key="4">
    <source>
        <dbReference type="EMBL" id="CAH1111347.1"/>
    </source>
</evidence>
<keyword evidence="5" id="KW-1185">Reference proteome</keyword>
<proteinExistence type="predicted"/>
<keyword evidence="1" id="KW-0479">Metal-binding</keyword>
<evidence type="ECO:0000256" key="2">
    <source>
        <dbReference type="SAM" id="MobiDB-lite"/>
    </source>
</evidence>
<dbReference type="InterPro" id="IPR036875">
    <property type="entry name" value="Znf_CCHC_sf"/>
</dbReference>
<evidence type="ECO:0000256" key="1">
    <source>
        <dbReference type="PROSITE-ProRule" id="PRU00047"/>
    </source>
</evidence>